<protein>
    <submittedName>
        <fullName evidence="1">Uncharacterized protein</fullName>
    </submittedName>
</protein>
<accession>A0ABP1E7N0</accession>
<keyword evidence="2" id="KW-1185">Reference proteome</keyword>
<organism evidence="1 2">
    <name type="scientific">Somion occarium</name>
    <dbReference type="NCBI Taxonomy" id="3059160"/>
    <lineage>
        <taxon>Eukaryota</taxon>
        <taxon>Fungi</taxon>
        <taxon>Dikarya</taxon>
        <taxon>Basidiomycota</taxon>
        <taxon>Agaricomycotina</taxon>
        <taxon>Agaricomycetes</taxon>
        <taxon>Polyporales</taxon>
        <taxon>Cerrenaceae</taxon>
        <taxon>Somion</taxon>
    </lineage>
</organism>
<dbReference type="EMBL" id="OZ037952">
    <property type="protein sequence ID" value="CAL1716051.1"/>
    <property type="molecule type" value="Genomic_DNA"/>
</dbReference>
<reference evidence="2" key="1">
    <citation type="submission" date="2024-04" db="EMBL/GenBank/DDBJ databases">
        <authorList>
            <person name="Shaw F."/>
            <person name="Minotto A."/>
        </authorList>
    </citation>
    <scope>NUCLEOTIDE SEQUENCE [LARGE SCALE GENOMIC DNA]</scope>
</reference>
<proteinExistence type="predicted"/>
<sequence length="263" mass="28927">MSAPPSNILSTLSPESQAYFNDKVSMFLSDCGVCDTVEIDGCVPVLRVVYSFALSSPLCAGLTINEKLQDDAYQKKLLQVDSEFLQVLRTSFGRKDYSAVIGHPAFINRDHLGGLFECTPPQPSADIERGISSLIESITPNLQCYLHRNFAWPTYKSTSTDAQTENFVDSLEIPMTTPNVPCLLLYGLGLGIVKPEVVSRIFYGTEVATHLINTSGSGKTQILCEGLLQSWGFYFTCDKQQAISLGLHNLPWVLQNMDNGRGT</sequence>
<evidence type="ECO:0000313" key="2">
    <source>
        <dbReference type="Proteomes" id="UP001497453"/>
    </source>
</evidence>
<gene>
    <name evidence="1" type="ORF">GFSPODELE1_LOCUS10561</name>
</gene>
<evidence type="ECO:0000313" key="1">
    <source>
        <dbReference type="EMBL" id="CAL1716051.1"/>
    </source>
</evidence>
<dbReference type="Proteomes" id="UP001497453">
    <property type="component" value="Chromosome 9"/>
</dbReference>
<name>A0ABP1E7N0_9APHY</name>